<feature type="transmembrane region" description="Helical" evidence="1">
    <location>
        <begin position="119"/>
        <end position="149"/>
    </location>
</feature>
<keyword evidence="3" id="KW-1185">Reference proteome</keyword>
<evidence type="ECO:0000313" key="2">
    <source>
        <dbReference type="EMBL" id="POY41483.1"/>
    </source>
</evidence>
<dbReference type="OrthoDB" id="1359724at2"/>
<reference evidence="2 3" key="1">
    <citation type="submission" date="2018-01" db="EMBL/GenBank/DDBJ databases">
        <authorList>
            <person name="Gaut B.S."/>
            <person name="Morton B.R."/>
            <person name="Clegg M.T."/>
            <person name="Duvall M.R."/>
        </authorList>
    </citation>
    <scope>NUCLEOTIDE SEQUENCE [LARGE SCALE GENOMIC DNA]</scope>
    <source>
        <strain evidence="2 3">HR-AY</strain>
    </source>
</reference>
<evidence type="ECO:0000313" key="3">
    <source>
        <dbReference type="Proteomes" id="UP000237310"/>
    </source>
</evidence>
<evidence type="ECO:0000256" key="1">
    <source>
        <dbReference type="SAM" id="Phobius"/>
    </source>
</evidence>
<keyword evidence="1" id="KW-1133">Transmembrane helix</keyword>
<name>A0A2S5AH88_9FLAO</name>
<sequence length="155" mass="17523">MDAEKKITEYSIIAGFIVCSIFPLLIFTETLFIELLIKIADFGLFGNQLFWGILFPLFIIFLFGYSGKKISTSLKQTSYFQVCSQFSFQVSSKLIAGLFAIYIVGLFNNGISVVLDSQIYSQIIFSLIMILFLSFLLMIMTFISSLIIVKLSQNP</sequence>
<dbReference type="Proteomes" id="UP000237310">
    <property type="component" value="Unassembled WGS sequence"/>
</dbReference>
<comment type="caution">
    <text evidence="2">The sequence shown here is derived from an EMBL/GenBank/DDBJ whole genome shotgun (WGS) entry which is preliminary data.</text>
</comment>
<dbReference type="EMBL" id="PQVG01000001">
    <property type="protein sequence ID" value="POY41483.1"/>
    <property type="molecule type" value="Genomic_DNA"/>
</dbReference>
<dbReference type="RefSeq" id="WP_103804621.1">
    <property type="nucleotide sequence ID" value="NZ_PQVG01000001.1"/>
</dbReference>
<proteinExistence type="predicted"/>
<accession>A0A2S5AH88</accession>
<gene>
    <name evidence="2" type="ORF">C3L50_02965</name>
</gene>
<keyword evidence="1" id="KW-0472">Membrane</keyword>
<dbReference type="AlphaFoldDB" id="A0A2S5AH88"/>
<feature type="transmembrane region" description="Helical" evidence="1">
    <location>
        <begin position="49"/>
        <end position="65"/>
    </location>
</feature>
<protein>
    <submittedName>
        <fullName evidence="2">Uncharacterized protein</fullName>
    </submittedName>
</protein>
<feature type="transmembrane region" description="Helical" evidence="1">
    <location>
        <begin position="12"/>
        <end position="37"/>
    </location>
</feature>
<feature type="transmembrane region" description="Helical" evidence="1">
    <location>
        <begin position="86"/>
        <end position="107"/>
    </location>
</feature>
<organism evidence="2 3">
    <name type="scientific">Flavobacterium alvei</name>
    <dbReference type="NCBI Taxonomy" id="2080416"/>
    <lineage>
        <taxon>Bacteria</taxon>
        <taxon>Pseudomonadati</taxon>
        <taxon>Bacteroidota</taxon>
        <taxon>Flavobacteriia</taxon>
        <taxon>Flavobacteriales</taxon>
        <taxon>Flavobacteriaceae</taxon>
        <taxon>Flavobacterium</taxon>
    </lineage>
</organism>
<keyword evidence="1" id="KW-0812">Transmembrane</keyword>